<dbReference type="InterPro" id="IPR033010">
    <property type="entry name" value="Cdc20/Fizzy"/>
</dbReference>
<accession>A0A6G1ISB1</accession>
<dbReference type="AlphaFoldDB" id="A0A6G1ISB1"/>
<name>A0A6G1ISB1_9PLEO</name>
<feature type="repeat" description="WD" evidence="7">
    <location>
        <begin position="323"/>
        <end position="357"/>
    </location>
</feature>
<sequence length="592" mass="63584">MASPAVLTPVKSRSSVFSTRTAGGRMPLTPSPRTPRTQTPDVQAHESIHGGNFMSRLQHSISKTSRDSPKSNIARVNSPRRLELGVSEWALTGTGSTSTKTPKAKKDGTIRARPTKTRIAYNAADRFIPNRTASDAICNVGTGKLDLDQRPKSSSTGEGSSVLATAASAFDLGGRGAEDDATLSLEGLTLDDDEEERTQSKTAPDAAAYQSSLASACGVSFNTRILAFKPAPPESSKPIDLRSQYNRPLKPASGVNAQSRRRIPSAPERVLDAPGLVDDYYLNLLDWSSGNQVAIGLERSVYIWSADSGSVASLLECPTDTYISSVKWSGDGAYVGVGLGSGEVQIWDVEEGTKLRSMFGHETRVGVMGWNKHILSTGARSGLVFNHDVRVAQHKIAELVSHTGEVCGLEWRADGAQLATGANDNLVSIWDARSLAAPKFTKTNHRAAVKAVSWCPWQSNLLATGGGSNDRQIYFWNTTTGARINHIPTDSQVTSLRWSTHYKEIVSTGGFPDNSLSIWSYPSGVKNMEVPAHESRVLHSCLSPDGQMLATAAADESLKFWKIFEKKPGQPSIAAAGAASTKTSSVRQMTIR</sequence>
<keyword evidence="6" id="KW-0131">Cell cycle</keyword>
<dbReference type="GO" id="GO:1990757">
    <property type="term" value="F:ubiquitin ligase activator activity"/>
    <property type="evidence" value="ECO:0007669"/>
    <property type="project" value="TreeGrafter"/>
</dbReference>
<dbReference type="GO" id="GO:0051301">
    <property type="term" value="P:cell division"/>
    <property type="evidence" value="ECO:0007669"/>
    <property type="project" value="UniProtKB-KW"/>
</dbReference>
<dbReference type="PROSITE" id="PS50294">
    <property type="entry name" value="WD_REPEATS_REGION"/>
    <property type="match status" value="2"/>
</dbReference>
<feature type="region of interest" description="Disordered" evidence="8">
    <location>
        <begin position="572"/>
        <end position="592"/>
    </location>
</feature>
<feature type="domain" description="CDC20/Fizzy WD40" evidence="9">
    <location>
        <begin position="271"/>
        <end position="561"/>
    </location>
</feature>
<feature type="region of interest" description="Disordered" evidence="8">
    <location>
        <begin position="232"/>
        <end position="261"/>
    </location>
</feature>
<dbReference type="PROSITE" id="PS50082">
    <property type="entry name" value="WD_REPEATS_2"/>
    <property type="match status" value="3"/>
</dbReference>
<dbReference type="InterPro" id="IPR036322">
    <property type="entry name" value="WD40_repeat_dom_sf"/>
</dbReference>
<keyword evidence="5" id="KW-0498">Mitosis</keyword>
<evidence type="ECO:0000313" key="11">
    <source>
        <dbReference type="Proteomes" id="UP000799291"/>
    </source>
</evidence>
<keyword evidence="2 7" id="KW-0853">WD repeat</keyword>
<dbReference type="InterPro" id="IPR019775">
    <property type="entry name" value="WD40_repeat_CS"/>
</dbReference>
<evidence type="ECO:0000256" key="6">
    <source>
        <dbReference type="ARBA" id="ARBA00023306"/>
    </source>
</evidence>
<feature type="repeat" description="WD" evidence="7">
    <location>
        <begin position="399"/>
        <end position="434"/>
    </location>
</feature>
<feature type="repeat" description="WD" evidence="7">
    <location>
        <begin position="530"/>
        <end position="563"/>
    </location>
</feature>
<feature type="compositionally biased region" description="Polar residues" evidence="8">
    <location>
        <begin position="11"/>
        <end position="21"/>
    </location>
</feature>
<dbReference type="Gene3D" id="2.130.10.10">
    <property type="entry name" value="YVTN repeat-like/Quinoprotein amine dehydrogenase"/>
    <property type="match status" value="1"/>
</dbReference>
<gene>
    <name evidence="10" type="ORF">K458DRAFT_86676</name>
</gene>
<evidence type="ECO:0000259" key="9">
    <source>
        <dbReference type="Pfam" id="PF24807"/>
    </source>
</evidence>
<dbReference type="SMART" id="SM00320">
    <property type="entry name" value="WD40"/>
    <property type="match status" value="6"/>
</dbReference>
<feature type="region of interest" description="Disordered" evidence="8">
    <location>
        <begin position="187"/>
        <end position="206"/>
    </location>
</feature>
<evidence type="ECO:0000256" key="2">
    <source>
        <dbReference type="ARBA" id="ARBA00022574"/>
    </source>
</evidence>
<dbReference type="OrthoDB" id="10263272at2759"/>
<reference evidence="10" key="1">
    <citation type="journal article" date="2020" name="Stud. Mycol.">
        <title>101 Dothideomycetes genomes: a test case for predicting lifestyles and emergence of pathogens.</title>
        <authorList>
            <person name="Haridas S."/>
            <person name="Albert R."/>
            <person name="Binder M."/>
            <person name="Bloem J."/>
            <person name="Labutti K."/>
            <person name="Salamov A."/>
            <person name="Andreopoulos B."/>
            <person name="Baker S."/>
            <person name="Barry K."/>
            <person name="Bills G."/>
            <person name="Bluhm B."/>
            <person name="Cannon C."/>
            <person name="Castanera R."/>
            <person name="Culley D."/>
            <person name="Daum C."/>
            <person name="Ezra D."/>
            <person name="Gonzalez J."/>
            <person name="Henrissat B."/>
            <person name="Kuo A."/>
            <person name="Liang C."/>
            <person name="Lipzen A."/>
            <person name="Lutzoni F."/>
            <person name="Magnuson J."/>
            <person name="Mondo S."/>
            <person name="Nolan M."/>
            <person name="Ohm R."/>
            <person name="Pangilinan J."/>
            <person name="Park H.-J."/>
            <person name="Ramirez L."/>
            <person name="Alfaro M."/>
            <person name="Sun H."/>
            <person name="Tritt A."/>
            <person name="Yoshinaga Y."/>
            <person name="Zwiers L.-H."/>
            <person name="Turgeon B."/>
            <person name="Goodwin S."/>
            <person name="Spatafora J."/>
            <person name="Crous P."/>
            <person name="Grigoriev I."/>
        </authorList>
    </citation>
    <scope>NUCLEOTIDE SEQUENCE</scope>
    <source>
        <strain evidence="10">CBS 122367</strain>
    </source>
</reference>
<dbReference type="PROSITE" id="PS00678">
    <property type="entry name" value="WD_REPEATS_1"/>
    <property type="match status" value="1"/>
</dbReference>
<evidence type="ECO:0000256" key="5">
    <source>
        <dbReference type="ARBA" id="ARBA00022776"/>
    </source>
</evidence>
<evidence type="ECO:0000256" key="1">
    <source>
        <dbReference type="ARBA" id="ARBA00006445"/>
    </source>
</evidence>
<dbReference type="GO" id="GO:0005680">
    <property type="term" value="C:anaphase-promoting complex"/>
    <property type="evidence" value="ECO:0007669"/>
    <property type="project" value="TreeGrafter"/>
</dbReference>
<organism evidence="10 11">
    <name type="scientific">Lentithecium fluviatile CBS 122367</name>
    <dbReference type="NCBI Taxonomy" id="1168545"/>
    <lineage>
        <taxon>Eukaryota</taxon>
        <taxon>Fungi</taxon>
        <taxon>Dikarya</taxon>
        <taxon>Ascomycota</taxon>
        <taxon>Pezizomycotina</taxon>
        <taxon>Dothideomycetes</taxon>
        <taxon>Pleosporomycetidae</taxon>
        <taxon>Pleosporales</taxon>
        <taxon>Massarineae</taxon>
        <taxon>Lentitheciaceae</taxon>
        <taxon>Lentithecium</taxon>
    </lineage>
</organism>
<dbReference type="EMBL" id="MU005593">
    <property type="protein sequence ID" value="KAF2681137.1"/>
    <property type="molecule type" value="Genomic_DNA"/>
</dbReference>
<dbReference type="PANTHER" id="PTHR19918:SF8">
    <property type="entry name" value="FI02843P"/>
    <property type="match status" value="1"/>
</dbReference>
<proteinExistence type="inferred from homology"/>
<evidence type="ECO:0000256" key="4">
    <source>
        <dbReference type="ARBA" id="ARBA00022737"/>
    </source>
</evidence>
<comment type="similarity">
    <text evidence="1">Belongs to the WD repeat CDC20/Fizzy family.</text>
</comment>
<dbReference type="GO" id="GO:1905786">
    <property type="term" value="P:positive regulation of anaphase-promoting complex-dependent catabolic process"/>
    <property type="evidence" value="ECO:0007669"/>
    <property type="project" value="TreeGrafter"/>
</dbReference>
<dbReference type="GO" id="GO:0010997">
    <property type="term" value="F:anaphase-promoting complex binding"/>
    <property type="evidence" value="ECO:0007669"/>
    <property type="project" value="InterPro"/>
</dbReference>
<feature type="compositionally biased region" description="Polar residues" evidence="8">
    <location>
        <begin position="580"/>
        <end position="592"/>
    </location>
</feature>
<dbReference type="PANTHER" id="PTHR19918">
    <property type="entry name" value="CELL DIVISION CYCLE 20 CDC20 FIZZY -RELATED"/>
    <property type="match status" value="1"/>
</dbReference>
<evidence type="ECO:0000256" key="7">
    <source>
        <dbReference type="PROSITE-ProRule" id="PRU00221"/>
    </source>
</evidence>
<keyword evidence="3" id="KW-0132">Cell division</keyword>
<protein>
    <submittedName>
        <fullName evidence="10">WD40 repeat-like protein</fullName>
    </submittedName>
</protein>
<dbReference type="InterPro" id="IPR015943">
    <property type="entry name" value="WD40/YVTN_repeat-like_dom_sf"/>
</dbReference>
<keyword evidence="11" id="KW-1185">Reference proteome</keyword>
<evidence type="ECO:0000313" key="10">
    <source>
        <dbReference type="EMBL" id="KAF2681137.1"/>
    </source>
</evidence>
<dbReference type="FunFam" id="2.130.10.10:FF:000098">
    <property type="entry name" value="WD repeat-containing protein slp1"/>
    <property type="match status" value="1"/>
</dbReference>
<dbReference type="SUPFAM" id="SSF50978">
    <property type="entry name" value="WD40 repeat-like"/>
    <property type="match status" value="1"/>
</dbReference>
<keyword evidence="4" id="KW-0677">Repeat</keyword>
<evidence type="ECO:0000256" key="3">
    <source>
        <dbReference type="ARBA" id="ARBA00022618"/>
    </source>
</evidence>
<dbReference type="Proteomes" id="UP000799291">
    <property type="component" value="Unassembled WGS sequence"/>
</dbReference>
<dbReference type="InterPro" id="IPR001680">
    <property type="entry name" value="WD40_rpt"/>
</dbReference>
<feature type="region of interest" description="Disordered" evidence="8">
    <location>
        <begin position="1"/>
        <end position="43"/>
    </location>
</feature>
<dbReference type="GO" id="GO:0031145">
    <property type="term" value="P:anaphase-promoting complex-dependent catabolic process"/>
    <property type="evidence" value="ECO:0007669"/>
    <property type="project" value="TreeGrafter"/>
</dbReference>
<dbReference type="InterPro" id="IPR056150">
    <property type="entry name" value="WD40_CDC20-Fz"/>
</dbReference>
<dbReference type="Pfam" id="PF24807">
    <property type="entry name" value="WD40_CDC20-Fz"/>
    <property type="match status" value="1"/>
</dbReference>
<evidence type="ECO:0000256" key="8">
    <source>
        <dbReference type="SAM" id="MobiDB-lite"/>
    </source>
</evidence>